<dbReference type="GO" id="GO:0015288">
    <property type="term" value="F:porin activity"/>
    <property type="evidence" value="ECO:0007669"/>
    <property type="project" value="UniProtKB-KW"/>
</dbReference>
<evidence type="ECO:0000313" key="12">
    <source>
        <dbReference type="Proteomes" id="UP000198992"/>
    </source>
</evidence>
<dbReference type="GO" id="GO:0009279">
    <property type="term" value="C:cell outer membrane"/>
    <property type="evidence" value="ECO:0007669"/>
    <property type="project" value="UniProtKB-SubCell"/>
</dbReference>
<comment type="subcellular location">
    <subcellularLocation>
        <location evidence="10">Cell outer membrane</location>
        <topology evidence="10">Multi-pass membrane protein</topology>
    </subcellularLocation>
</comment>
<evidence type="ECO:0000313" key="11">
    <source>
        <dbReference type="EMBL" id="SEC97994.1"/>
    </source>
</evidence>
<comment type="function">
    <text evidence="10">Forms passive diffusion pores that allow small molecular weight hydrophilic materials across the outer membrane.</text>
</comment>
<dbReference type="GO" id="GO:0046930">
    <property type="term" value="C:pore complex"/>
    <property type="evidence" value="ECO:0007669"/>
    <property type="project" value="UniProtKB-KW"/>
</dbReference>
<dbReference type="InterPro" id="IPR003684">
    <property type="entry name" value="Porin_alphabac"/>
</dbReference>
<feature type="signal peptide" evidence="10">
    <location>
        <begin position="1"/>
        <end position="28"/>
    </location>
</feature>
<comment type="domain">
    <text evidence="10">Consists of 16-stranded beta-barrel sheets, with large surface-exposed loops, that form a transmembrane pore at the center of each barrel. The pore is partially ocluded by a peptide loop that folds into the pore lumen.</text>
</comment>
<keyword evidence="6 10" id="KW-0406">Ion transport</keyword>
<reference evidence="11 12" key="1">
    <citation type="submission" date="2016-10" db="EMBL/GenBank/DDBJ databases">
        <authorList>
            <person name="de Groot N.N."/>
        </authorList>
    </citation>
    <scope>NUCLEOTIDE SEQUENCE [LARGE SCALE GENOMIC DNA]</scope>
    <source>
        <strain evidence="11 12">MT12</strain>
    </source>
</reference>
<dbReference type="InterPro" id="IPR006311">
    <property type="entry name" value="TAT_signal"/>
</dbReference>
<evidence type="ECO:0000256" key="10">
    <source>
        <dbReference type="RuleBase" id="RU364005"/>
    </source>
</evidence>
<evidence type="ECO:0000256" key="1">
    <source>
        <dbReference type="ARBA" id="ARBA00009521"/>
    </source>
</evidence>
<dbReference type="Pfam" id="PF02530">
    <property type="entry name" value="Porin_2"/>
    <property type="match status" value="1"/>
</dbReference>
<dbReference type="AlphaFoldDB" id="A0A1H4WZN8"/>
<accession>A0A1H4WZN8</accession>
<evidence type="ECO:0000256" key="7">
    <source>
        <dbReference type="ARBA" id="ARBA00023114"/>
    </source>
</evidence>
<comment type="similarity">
    <text evidence="1 10">Belongs to the alphaproteobacteria porin family.</text>
</comment>
<evidence type="ECO:0000256" key="5">
    <source>
        <dbReference type="ARBA" id="ARBA00022729"/>
    </source>
</evidence>
<dbReference type="GO" id="GO:0006811">
    <property type="term" value="P:monoatomic ion transport"/>
    <property type="evidence" value="ECO:0007669"/>
    <property type="project" value="UniProtKB-KW"/>
</dbReference>
<organism evidence="11 12">
    <name type="scientific">Bradyrhizobium erythrophlei</name>
    <dbReference type="NCBI Taxonomy" id="1437360"/>
    <lineage>
        <taxon>Bacteria</taxon>
        <taxon>Pseudomonadati</taxon>
        <taxon>Pseudomonadota</taxon>
        <taxon>Alphaproteobacteria</taxon>
        <taxon>Hyphomicrobiales</taxon>
        <taxon>Nitrobacteraceae</taxon>
        <taxon>Bradyrhizobium</taxon>
    </lineage>
</organism>
<dbReference type="Proteomes" id="UP000198992">
    <property type="component" value="Unassembled WGS sequence"/>
</dbReference>
<evidence type="ECO:0000256" key="8">
    <source>
        <dbReference type="ARBA" id="ARBA00023136"/>
    </source>
</evidence>
<keyword evidence="2 10" id="KW-0813">Transport</keyword>
<dbReference type="RefSeq" id="WP_092116874.1">
    <property type="nucleotide sequence ID" value="NZ_FNTH01000001.1"/>
</dbReference>
<evidence type="ECO:0000256" key="3">
    <source>
        <dbReference type="ARBA" id="ARBA00022452"/>
    </source>
</evidence>
<feature type="chain" id="PRO_5011331365" description="Porin" evidence="10">
    <location>
        <begin position="29"/>
        <end position="516"/>
    </location>
</feature>
<keyword evidence="5 10" id="KW-0732">Signal</keyword>
<proteinExistence type="inferred from homology"/>
<gene>
    <name evidence="11" type="ORF">SAMN05444164_3285</name>
</gene>
<dbReference type="EMBL" id="FNTH01000001">
    <property type="protein sequence ID" value="SEC97994.1"/>
    <property type="molecule type" value="Genomic_DNA"/>
</dbReference>
<name>A0A1H4WZN8_9BRAD</name>
<keyword evidence="9 10" id="KW-0998">Cell outer membrane</keyword>
<protein>
    <recommendedName>
        <fullName evidence="10">Porin</fullName>
    </recommendedName>
</protein>
<dbReference type="PROSITE" id="PS51318">
    <property type="entry name" value="TAT"/>
    <property type="match status" value="1"/>
</dbReference>
<evidence type="ECO:0000256" key="6">
    <source>
        <dbReference type="ARBA" id="ARBA00023065"/>
    </source>
</evidence>
<keyword evidence="7 10" id="KW-0626">Porin</keyword>
<evidence type="ECO:0000256" key="9">
    <source>
        <dbReference type="ARBA" id="ARBA00023237"/>
    </source>
</evidence>
<evidence type="ECO:0000256" key="2">
    <source>
        <dbReference type="ARBA" id="ARBA00022448"/>
    </source>
</evidence>
<keyword evidence="8 10" id="KW-0472">Membrane</keyword>
<keyword evidence="3 10" id="KW-1134">Transmembrane beta strand</keyword>
<sequence length="516" mass="54433">MNSNIRRFFLASMVGSAAALMVLGGAQAADLPVKAKPVDYVKVCSLYGPGFYYIPGTETCIKLGNYLRFWSELNNNSVGINPDFGAGGASNRFSNGYTARARQNLSIDTRTATEYGLVRTYFEGVFQWTTGSNSGLGNGSTVYQSLGGVSAPNNANPGAVAGGTVGVWYAFVQFAGFTIGKAMSQFSAPWGDYPGNYTELPGSSAWDQVNQFTYTADFGQGITASFSAQDQVQHDTTNIWNVSAATPAGLATGTYGGNDIAGTVAPDLVAMLRVDQAWGLFQASVAAHDNHAAYYGATELTGHPDDKWGWAGQLALSVKNIPTGPGDSINVTGVYAHGASRYTFNDYMPTVFARYSGTSLAGAYQSVGLAGLSDSVFVTGSGQQLTTTYGLNGAFNHNWNAYWHSSIFGGIGAVRYNSTAKGYICGAFVTGLALSSGIAGCNPDFNYAVVGANTSWTPVKNLSFGVELDYSMIDQKFANGSTVALPLQSGNGKPAAVYELKNQSSFGLQFIAQRNF</sequence>
<evidence type="ECO:0000256" key="4">
    <source>
        <dbReference type="ARBA" id="ARBA00022692"/>
    </source>
</evidence>
<dbReference type="OrthoDB" id="7801681at2"/>
<keyword evidence="4 10" id="KW-0812">Transmembrane</keyword>